<keyword evidence="8" id="KW-0808">Transferase</keyword>
<keyword evidence="6" id="KW-0472">Membrane</keyword>
<dbReference type="PANTHER" id="PTHR23033">
    <property type="entry name" value="BETA1,3-GALACTOSYLTRANSFERASE"/>
    <property type="match status" value="1"/>
</dbReference>
<evidence type="ECO:0000256" key="5">
    <source>
        <dbReference type="ARBA" id="ARBA00022989"/>
    </source>
</evidence>
<dbReference type="OrthoDB" id="414175at2759"/>
<dbReference type="EMBL" id="QCYY01002697">
    <property type="protein sequence ID" value="ROT68271.1"/>
    <property type="molecule type" value="Genomic_DNA"/>
</dbReference>
<keyword evidence="9" id="KW-1185">Reference proteome</keyword>
<name>A0A423SVS6_PENVA</name>
<keyword evidence="3" id="KW-0812">Transmembrane</keyword>
<keyword evidence="8" id="KW-0328">Glycosyltransferase</keyword>
<evidence type="ECO:0000256" key="6">
    <source>
        <dbReference type="ARBA" id="ARBA00023136"/>
    </source>
</evidence>
<protein>
    <submittedName>
        <fullName evidence="8">Putative glycoprotein-N-acetylgalactosamine 3-beta-galactosyltransferase 1-like</fullName>
    </submittedName>
</protein>
<evidence type="ECO:0000256" key="3">
    <source>
        <dbReference type="ARBA" id="ARBA00022692"/>
    </source>
</evidence>
<dbReference type="Gene3D" id="3.90.550.50">
    <property type="match status" value="1"/>
</dbReference>
<sequence>MSGGAGYVLSSPAVRLLQKTLLQECHLPGLTSYEDVNMGACMAALGVETGDTRDSLGRARFLPYPPWVLMREDFQHHQGYSWLQRMSKFPFNFGIEHVSDRAVSFHEVRDPRDFYTLLYLTSDLKAEPGNSSEFSIKQNGQFTSCLSPPRAGNQDGGKLNDFYADQTSSKSRRDADREHRLSSSTTDNQPHYKIQQVPLNPTPPPCLPSLPTPSFVAPKQNLIGTRTAS</sequence>
<dbReference type="GO" id="GO:0016263">
    <property type="term" value="F:glycoprotein-N-acetylgalactosamine 3-beta-galactosyltransferase activity"/>
    <property type="evidence" value="ECO:0007669"/>
    <property type="project" value="TreeGrafter"/>
</dbReference>
<evidence type="ECO:0000256" key="4">
    <source>
        <dbReference type="ARBA" id="ARBA00022968"/>
    </source>
</evidence>
<proteinExistence type="inferred from homology"/>
<dbReference type="STRING" id="6689.A0A423SVS6"/>
<comment type="caution">
    <text evidence="8">The sequence shown here is derived from an EMBL/GenBank/DDBJ whole genome shotgun (WGS) entry which is preliminary data.</text>
</comment>
<evidence type="ECO:0000256" key="2">
    <source>
        <dbReference type="ARBA" id="ARBA00006462"/>
    </source>
</evidence>
<feature type="region of interest" description="Disordered" evidence="7">
    <location>
        <begin position="145"/>
        <end position="229"/>
    </location>
</feature>
<comment type="similarity">
    <text evidence="2">Belongs to the glycosyltransferase 31 family. Beta3-Gal-T subfamily.</text>
</comment>
<reference evidence="8 9" key="1">
    <citation type="submission" date="2018-04" db="EMBL/GenBank/DDBJ databases">
        <authorList>
            <person name="Zhang X."/>
            <person name="Yuan J."/>
            <person name="Li F."/>
            <person name="Xiang J."/>
        </authorList>
    </citation>
    <scope>NUCLEOTIDE SEQUENCE [LARGE SCALE GENOMIC DNA]</scope>
    <source>
        <tissue evidence="8">Muscle</tissue>
    </source>
</reference>
<evidence type="ECO:0000313" key="8">
    <source>
        <dbReference type="EMBL" id="ROT68271.1"/>
    </source>
</evidence>
<evidence type="ECO:0000313" key="9">
    <source>
        <dbReference type="Proteomes" id="UP000283509"/>
    </source>
</evidence>
<organism evidence="8 9">
    <name type="scientific">Penaeus vannamei</name>
    <name type="common">Whiteleg shrimp</name>
    <name type="synonym">Litopenaeus vannamei</name>
    <dbReference type="NCBI Taxonomy" id="6689"/>
    <lineage>
        <taxon>Eukaryota</taxon>
        <taxon>Metazoa</taxon>
        <taxon>Ecdysozoa</taxon>
        <taxon>Arthropoda</taxon>
        <taxon>Crustacea</taxon>
        <taxon>Multicrustacea</taxon>
        <taxon>Malacostraca</taxon>
        <taxon>Eumalacostraca</taxon>
        <taxon>Eucarida</taxon>
        <taxon>Decapoda</taxon>
        <taxon>Dendrobranchiata</taxon>
        <taxon>Penaeoidea</taxon>
        <taxon>Penaeidae</taxon>
        <taxon>Penaeus</taxon>
    </lineage>
</organism>
<dbReference type="AlphaFoldDB" id="A0A423SVS6"/>
<dbReference type="InterPro" id="IPR026050">
    <property type="entry name" value="C1GALT1/C1GALT1_chp1"/>
</dbReference>
<evidence type="ECO:0000256" key="7">
    <source>
        <dbReference type="SAM" id="MobiDB-lite"/>
    </source>
</evidence>
<dbReference type="Proteomes" id="UP000283509">
    <property type="component" value="Unassembled WGS sequence"/>
</dbReference>
<dbReference type="GO" id="GO:0016020">
    <property type="term" value="C:membrane"/>
    <property type="evidence" value="ECO:0007669"/>
    <property type="project" value="UniProtKB-SubCell"/>
</dbReference>
<gene>
    <name evidence="8" type="ORF">C7M84_013592</name>
</gene>
<feature type="compositionally biased region" description="Basic and acidic residues" evidence="7">
    <location>
        <begin position="171"/>
        <end position="181"/>
    </location>
</feature>
<reference evidence="8 9" key="2">
    <citation type="submission" date="2019-01" db="EMBL/GenBank/DDBJ databases">
        <title>The decoding of complex shrimp genome reveals the adaptation for benthos swimmer, frequently molting mechanism and breeding impact on genome.</title>
        <authorList>
            <person name="Sun Y."/>
            <person name="Gao Y."/>
            <person name="Yu Y."/>
        </authorList>
    </citation>
    <scope>NUCLEOTIDE SEQUENCE [LARGE SCALE GENOMIC DNA]</scope>
    <source>
        <tissue evidence="8">Muscle</tissue>
    </source>
</reference>
<evidence type="ECO:0000256" key="1">
    <source>
        <dbReference type="ARBA" id="ARBA00004606"/>
    </source>
</evidence>
<feature type="compositionally biased region" description="Pro residues" evidence="7">
    <location>
        <begin position="200"/>
        <end position="211"/>
    </location>
</feature>
<accession>A0A423SVS6</accession>
<dbReference type="PANTHER" id="PTHR23033:SF14">
    <property type="entry name" value="GLYCOPROTEIN-N-ACETYLGALACTOSAMINE 3-BETA-GALACTOSYLTRANSFERASE 1-RELATED"/>
    <property type="match status" value="1"/>
</dbReference>
<keyword evidence="4" id="KW-0735">Signal-anchor</keyword>
<keyword evidence="5" id="KW-1133">Transmembrane helix</keyword>
<comment type="subcellular location">
    <subcellularLocation>
        <location evidence="1">Membrane</location>
        <topology evidence="1">Single-pass type II membrane protein</topology>
    </subcellularLocation>
</comment>